<evidence type="ECO:0000256" key="5">
    <source>
        <dbReference type="ARBA" id="ARBA00022741"/>
    </source>
</evidence>
<feature type="domain" description="Signal transduction histidine kinase subgroup 2 dimerisation and phosphoacceptor" evidence="11">
    <location>
        <begin position="380"/>
        <end position="453"/>
    </location>
</feature>
<keyword evidence="10" id="KW-1133">Transmembrane helix</keyword>
<keyword evidence="3" id="KW-0597">Phosphoprotein</keyword>
<keyword evidence="13" id="KW-1185">Reference proteome</keyword>
<dbReference type="InterPro" id="IPR011495">
    <property type="entry name" value="Sig_transdc_His_kin_sub2_dim/P"/>
</dbReference>
<evidence type="ECO:0000256" key="3">
    <source>
        <dbReference type="ARBA" id="ARBA00022553"/>
    </source>
</evidence>
<gene>
    <name evidence="12" type="ORF">GOQ30_05240</name>
</gene>
<name>A0A6I4IFX5_9FLAO</name>
<accession>A0A6I4IFX5</accession>
<dbReference type="EC" id="2.7.13.3" evidence="2"/>
<evidence type="ECO:0000259" key="11">
    <source>
        <dbReference type="Pfam" id="PF07568"/>
    </source>
</evidence>
<evidence type="ECO:0000256" key="1">
    <source>
        <dbReference type="ARBA" id="ARBA00000085"/>
    </source>
</evidence>
<dbReference type="Gene3D" id="3.30.565.10">
    <property type="entry name" value="Histidine kinase-like ATPase, C-terminal domain"/>
    <property type="match status" value="1"/>
</dbReference>
<dbReference type="PROSITE" id="PS50005">
    <property type="entry name" value="TPR"/>
    <property type="match status" value="1"/>
</dbReference>
<keyword evidence="6" id="KW-0418">Kinase</keyword>
<keyword evidence="5" id="KW-0547">Nucleotide-binding</keyword>
<dbReference type="GO" id="GO:0005524">
    <property type="term" value="F:ATP binding"/>
    <property type="evidence" value="ECO:0007669"/>
    <property type="project" value="UniProtKB-KW"/>
</dbReference>
<keyword evidence="4" id="KW-0808">Transferase</keyword>
<evidence type="ECO:0000256" key="10">
    <source>
        <dbReference type="SAM" id="Phobius"/>
    </source>
</evidence>
<evidence type="ECO:0000313" key="13">
    <source>
        <dbReference type="Proteomes" id="UP000431264"/>
    </source>
</evidence>
<reference evidence="13" key="1">
    <citation type="submission" date="2019-05" db="EMBL/GenBank/DDBJ databases">
        <title>Flavobacterium profundi sp. nov., isolated from a deep-sea seamount.</title>
        <authorList>
            <person name="Zhang D.-C."/>
        </authorList>
    </citation>
    <scope>NUCLEOTIDE SEQUENCE [LARGE SCALE GENOMIC DNA]</scope>
    <source>
        <strain evidence="13">TP390</strain>
    </source>
</reference>
<dbReference type="SMART" id="SM00028">
    <property type="entry name" value="TPR"/>
    <property type="match status" value="2"/>
</dbReference>
<evidence type="ECO:0000256" key="2">
    <source>
        <dbReference type="ARBA" id="ARBA00012438"/>
    </source>
</evidence>
<keyword evidence="9" id="KW-0175">Coiled coil</keyword>
<evidence type="ECO:0000313" key="12">
    <source>
        <dbReference type="EMBL" id="MVO08565.1"/>
    </source>
</evidence>
<protein>
    <recommendedName>
        <fullName evidence="2">histidine kinase</fullName>
        <ecNumber evidence="2">2.7.13.3</ecNumber>
    </recommendedName>
</protein>
<dbReference type="AlphaFoldDB" id="A0A6I4IFX5"/>
<dbReference type="PANTHER" id="PTHR41523">
    <property type="entry name" value="TWO-COMPONENT SYSTEM SENSOR PROTEIN"/>
    <property type="match status" value="1"/>
</dbReference>
<evidence type="ECO:0000256" key="9">
    <source>
        <dbReference type="SAM" id="Coils"/>
    </source>
</evidence>
<dbReference type="Proteomes" id="UP000431264">
    <property type="component" value="Unassembled WGS sequence"/>
</dbReference>
<comment type="caution">
    <text evidence="12">The sequence shown here is derived from an EMBL/GenBank/DDBJ whole genome shotgun (WGS) entry which is preliminary data.</text>
</comment>
<sequence>MRFFILLILLFTGSLFSQSDYLYKKSISYFDNNKIDSAAYFYRKAYKINPSSNSKFVVTYSKILKILGKPDSSYFYLDKAEYEIKKSNFPDSILLIYALKAELSRSTVSKSLNDRTISDAHFFFNRNKDIFTNTDIVAYYLNRKMASFNAFHSLNKDTLKLIFDISDTILKLDSKIKNKEIVAYTLNEIAQVYEYRVNTERSREYYEKANEYSASNHLSSSLIDNSINYARFIQIKEIDLKGAIGLLQNTEKQVDVEKDVFQALTFYEYISDLYAVYGDFENAHDYYKKAAAKKLEIERNKNNLYIKDLEIENKIRIKQNELNLNKQKLEDVEKTQQLFYLIVFLVLIGVLVLVFYNKKINLKNKELERLSNENEFLLSEANHRINNNLQLITILISEELKKSNKNETDGIEKILSKVDSIATLHRHLYKSVNKEKINIQDYLTEIKSNFFELFEEHNITEKFHVESFEIKTDVAMYLGLLLTELYINTMKHAFHKEQSIKLIDFELIVDNNKFIYTYFNNGEKGINKKIEPKLISKICRQLKVSYSIETKKGFKFQFSKDI</sequence>
<keyword evidence="10" id="KW-0472">Membrane</keyword>
<keyword evidence="7" id="KW-0067">ATP-binding</keyword>
<keyword evidence="8" id="KW-0802">TPR repeat</keyword>
<evidence type="ECO:0000256" key="8">
    <source>
        <dbReference type="PROSITE-ProRule" id="PRU00339"/>
    </source>
</evidence>
<dbReference type="InterPro" id="IPR036890">
    <property type="entry name" value="HATPase_C_sf"/>
</dbReference>
<dbReference type="Gene3D" id="1.25.40.10">
    <property type="entry name" value="Tetratricopeptide repeat domain"/>
    <property type="match status" value="1"/>
</dbReference>
<evidence type="ECO:0000256" key="7">
    <source>
        <dbReference type="ARBA" id="ARBA00022840"/>
    </source>
</evidence>
<evidence type="ECO:0000256" key="4">
    <source>
        <dbReference type="ARBA" id="ARBA00022679"/>
    </source>
</evidence>
<feature type="repeat" description="TPR" evidence="8">
    <location>
        <begin position="19"/>
        <end position="52"/>
    </location>
</feature>
<dbReference type="InterPro" id="IPR019734">
    <property type="entry name" value="TPR_rpt"/>
</dbReference>
<dbReference type="GO" id="GO:0004673">
    <property type="term" value="F:protein histidine kinase activity"/>
    <property type="evidence" value="ECO:0007669"/>
    <property type="project" value="UniProtKB-EC"/>
</dbReference>
<comment type="catalytic activity">
    <reaction evidence="1">
        <text>ATP + protein L-histidine = ADP + protein N-phospho-L-histidine.</text>
        <dbReference type="EC" id="2.7.13.3"/>
    </reaction>
</comment>
<dbReference type="EMBL" id="WQLW01000003">
    <property type="protein sequence ID" value="MVO08565.1"/>
    <property type="molecule type" value="Genomic_DNA"/>
</dbReference>
<dbReference type="RefSeq" id="WP_140996963.1">
    <property type="nucleotide sequence ID" value="NZ_VDCZ01000003.1"/>
</dbReference>
<dbReference type="PANTHER" id="PTHR41523:SF8">
    <property type="entry name" value="ETHYLENE RESPONSE SENSOR PROTEIN"/>
    <property type="match status" value="1"/>
</dbReference>
<dbReference type="OrthoDB" id="1223659at2"/>
<proteinExistence type="predicted"/>
<dbReference type="Pfam" id="PF07568">
    <property type="entry name" value="HisKA_2"/>
    <property type="match status" value="1"/>
</dbReference>
<feature type="coiled-coil region" evidence="9">
    <location>
        <begin position="315"/>
        <end position="380"/>
    </location>
</feature>
<dbReference type="SUPFAM" id="SSF48452">
    <property type="entry name" value="TPR-like"/>
    <property type="match status" value="1"/>
</dbReference>
<organism evidence="12 13">
    <name type="scientific">Flavobacterium profundi</name>
    <dbReference type="NCBI Taxonomy" id="1774945"/>
    <lineage>
        <taxon>Bacteria</taxon>
        <taxon>Pseudomonadati</taxon>
        <taxon>Bacteroidota</taxon>
        <taxon>Flavobacteriia</taxon>
        <taxon>Flavobacteriales</taxon>
        <taxon>Flavobacteriaceae</taxon>
        <taxon>Flavobacterium</taxon>
    </lineage>
</organism>
<feature type="transmembrane region" description="Helical" evidence="10">
    <location>
        <begin position="338"/>
        <end position="356"/>
    </location>
</feature>
<evidence type="ECO:0000256" key="6">
    <source>
        <dbReference type="ARBA" id="ARBA00022777"/>
    </source>
</evidence>
<dbReference type="InterPro" id="IPR011990">
    <property type="entry name" value="TPR-like_helical_dom_sf"/>
</dbReference>
<keyword evidence="10" id="KW-0812">Transmembrane</keyword>